<evidence type="ECO:0000313" key="3">
    <source>
        <dbReference type="Proteomes" id="UP001278766"/>
    </source>
</evidence>
<comment type="caution">
    <text evidence="2">The sequence shown here is derived from an EMBL/GenBank/DDBJ whole genome shotgun (WGS) entry which is preliminary data.</text>
</comment>
<evidence type="ECO:0000313" key="2">
    <source>
        <dbReference type="EMBL" id="KAK3291519.1"/>
    </source>
</evidence>
<organism evidence="2 3">
    <name type="scientific">Chaetomium fimeti</name>
    <dbReference type="NCBI Taxonomy" id="1854472"/>
    <lineage>
        <taxon>Eukaryota</taxon>
        <taxon>Fungi</taxon>
        <taxon>Dikarya</taxon>
        <taxon>Ascomycota</taxon>
        <taxon>Pezizomycotina</taxon>
        <taxon>Sordariomycetes</taxon>
        <taxon>Sordariomycetidae</taxon>
        <taxon>Sordariales</taxon>
        <taxon>Chaetomiaceae</taxon>
        <taxon>Chaetomium</taxon>
    </lineage>
</organism>
<dbReference type="InterPro" id="IPR036047">
    <property type="entry name" value="F-box-like_dom_sf"/>
</dbReference>
<dbReference type="Proteomes" id="UP001278766">
    <property type="component" value="Unassembled WGS sequence"/>
</dbReference>
<evidence type="ECO:0000256" key="1">
    <source>
        <dbReference type="SAM" id="MobiDB-lite"/>
    </source>
</evidence>
<dbReference type="GeneID" id="87837888"/>
<reference evidence="2" key="1">
    <citation type="journal article" date="2023" name="Mol. Phylogenet. Evol.">
        <title>Genome-scale phylogeny and comparative genomics of the fungal order Sordariales.</title>
        <authorList>
            <person name="Hensen N."/>
            <person name="Bonometti L."/>
            <person name="Westerberg I."/>
            <person name="Brannstrom I.O."/>
            <person name="Guillou S."/>
            <person name="Cros-Aarteil S."/>
            <person name="Calhoun S."/>
            <person name="Haridas S."/>
            <person name="Kuo A."/>
            <person name="Mondo S."/>
            <person name="Pangilinan J."/>
            <person name="Riley R."/>
            <person name="LaButti K."/>
            <person name="Andreopoulos B."/>
            <person name="Lipzen A."/>
            <person name="Chen C."/>
            <person name="Yan M."/>
            <person name="Daum C."/>
            <person name="Ng V."/>
            <person name="Clum A."/>
            <person name="Steindorff A."/>
            <person name="Ohm R.A."/>
            <person name="Martin F."/>
            <person name="Silar P."/>
            <person name="Natvig D.O."/>
            <person name="Lalanne C."/>
            <person name="Gautier V."/>
            <person name="Ament-Velasquez S.L."/>
            <person name="Kruys A."/>
            <person name="Hutchinson M.I."/>
            <person name="Powell A.J."/>
            <person name="Barry K."/>
            <person name="Miller A.N."/>
            <person name="Grigoriev I.V."/>
            <person name="Debuchy R."/>
            <person name="Gladieux P."/>
            <person name="Hiltunen Thoren M."/>
            <person name="Johannesson H."/>
        </authorList>
    </citation>
    <scope>NUCLEOTIDE SEQUENCE</scope>
    <source>
        <strain evidence="2">CBS 168.71</strain>
    </source>
</reference>
<feature type="compositionally biased region" description="Acidic residues" evidence="1">
    <location>
        <begin position="50"/>
        <end position="67"/>
    </location>
</feature>
<keyword evidence="3" id="KW-1185">Reference proteome</keyword>
<accession>A0AAE0H7Q6</accession>
<sequence length="492" mass="55296">MGSFDMYCAICGCSLGWGGKIGSKSPAALNRRRARIARIRAARERGEPDPGTDSDEKEEQENGNETDDEVWHSADEDHSHDPSGSLWLAESYCLAINPQAQGHPNYSFTGPVAFPFHPCCFSILTDVLAGSTDVTTIDKDALYSAMCELVTPYASCLRINYGDINGRDQTWVSIPGEEVSRFSVAHPGTTPEMAEVLVACVADEMFQMRPDSLGITREVRVQDPFAALPPEILPNIFRFLPGDALLALLKASWVAFCTTRHNSFWKWFLKHDMPWLIELRRLLEDPRRGPEPNYKVLYMWLNELTTPSFGMDSPLTGLANRRRIWSVCEELAPRYFRQLQVPLQQTPDDSMLQRAHCRHLVFVSGAREPQGESWSFQRTLFVYSQDEIKNKLFSFSAYWAEDSRLAGLCVMVGKQKRTFGLTDNDMPDLTKTVMCLAMGDCIKEITLLFVTTDPNKDMAASPRVVGLQVRRCPHPETTELARDPSPAPISVS</sequence>
<dbReference type="AlphaFoldDB" id="A0AAE0H7Q6"/>
<dbReference type="SUPFAM" id="SSF81383">
    <property type="entry name" value="F-box domain"/>
    <property type="match status" value="1"/>
</dbReference>
<reference evidence="2" key="2">
    <citation type="submission" date="2023-06" db="EMBL/GenBank/DDBJ databases">
        <authorList>
            <consortium name="Lawrence Berkeley National Laboratory"/>
            <person name="Haridas S."/>
            <person name="Hensen N."/>
            <person name="Bonometti L."/>
            <person name="Westerberg I."/>
            <person name="Brannstrom I.O."/>
            <person name="Guillou S."/>
            <person name="Cros-Aarteil S."/>
            <person name="Calhoun S."/>
            <person name="Kuo A."/>
            <person name="Mondo S."/>
            <person name="Pangilinan J."/>
            <person name="Riley R."/>
            <person name="Labutti K."/>
            <person name="Andreopoulos B."/>
            <person name="Lipzen A."/>
            <person name="Chen C."/>
            <person name="Yanf M."/>
            <person name="Daum C."/>
            <person name="Ng V."/>
            <person name="Clum A."/>
            <person name="Steindorff A."/>
            <person name="Ohm R."/>
            <person name="Martin F."/>
            <person name="Silar P."/>
            <person name="Natvig D."/>
            <person name="Lalanne C."/>
            <person name="Gautier V."/>
            <person name="Ament-Velasquez S.L."/>
            <person name="Kruys A."/>
            <person name="Hutchinson M.I."/>
            <person name="Powell A.J."/>
            <person name="Barry K."/>
            <person name="Miller A.N."/>
            <person name="Grigoriev I.V."/>
            <person name="Debuchy R."/>
            <person name="Gladieux P."/>
            <person name="Thoren M.H."/>
            <person name="Johannesson H."/>
        </authorList>
    </citation>
    <scope>NUCLEOTIDE SEQUENCE</scope>
    <source>
        <strain evidence="2">CBS 168.71</strain>
    </source>
</reference>
<evidence type="ECO:0008006" key="4">
    <source>
        <dbReference type="Google" id="ProtNLM"/>
    </source>
</evidence>
<dbReference type="EMBL" id="JAUEPN010000009">
    <property type="protein sequence ID" value="KAK3291519.1"/>
    <property type="molecule type" value="Genomic_DNA"/>
</dbReference>
<feature type="region of interest" description="Disordered" evidence="1">
    <location>
        <begin position="39"/>
        <end position="67"/>
    </location>
</feature>
<proteinExistence type="predicted"/>
<name>A0AAE0H7Q6_9PEZI</name>
<protein>
    <recommendedName>
        <fullName evidence="4">F-box domain-containing protein</fullName>
    </recommendedName>
</protein>
<gene>
    <name evidence="2" type="ORF">B0H64DRAFT_330444</name>
</gene>
<dbReference type="RefSeq" id="XP_062655033.1">
    <property type="nucleotide sequence ID" value="XM_062800940.1"/>
</dbReference>